<dbReference type="AlphaFoldDB" id="A0A1D1V2U1"/>
<evidence type="ECO:0000313" key="2">
    <source>
        <dbReference type="Proteomes" id="UP000186922"/>
    </source>
</evidence>
<sequence>MKNERLPDLTVVDVHKDIVVPHSEITERYISDTDFGAAIPPFSPTTIVNPADMEIDEGEDETEESDTCEDLDDGDDMEFVADNTFTKDEGMSLIQAQTPVGTCWFRPPFNAHACVCTDRDNCNVYPSIGKDSKGHLVPSVKPPDANGNIIPGSGAADVRDPVQAEVSNNNGNNNNAEGEETSSNATLADLGTVGNHSSPDGATKHSSGGTYLFTVLVVTAKFHFDFPAISLL</sequence>
<accession>A0A1D1V2U1</accession>
<keyword evidence="2" id="KW-1185">Reference proteome</keyword>
<dbReference type="Proteomes" id="UP000186922">
    <property type="component" value="Unassembled WGS sequence"/>
</dbReference>
<gene>
    <name evidence="1" type="primary">RvY_06695-1</name>
    <name evidence="1" type="synonym">RvY_06695.1</name>
    <name evidence="1" type="ORF">RvY_06695</name>
</gene>
<protein>
    <submittedName>
        <fullName evidence="1">Uncharacterized protein</fullName>
    </submittedName>
</protein>
<organism evidence="1 2">
    <name type="scientific">Ramazzottius varieornatus</name>
    <name type="common">Water bear</name>
    <name type="synonym">Tardigrade</name>
    <dbReference type="NCBI Taxonomy" id="947166"/>
    <lineage>
        <taxon>Eukaryota</taxon>
        <taxon>Metazoa</taxon>
        <taxon>Ecdysozoa</taxon>
        <taxon>Tardigrada</taxon>
        <taxon>Eutardigrada</taxon>
        <taxon>Parachela</taxon>
        <taxon>Hypsibioidea</taxon>
        <taxon>Ramazzottiidae</taxon>
        <taxon>Ramazzottius</taxon>
    </lineage>
</organism>
<evidence type="ECO:0000313" key="1">
    <source>
        <dbReference type="EMBL" id="GAU95005.1"/>
    </source>
</evidence>
<reference evidence="1 2" key="1">
    <citation type="journal article" date="2016" name="Nat. Commun.">
        <title>Extremotolerant tardigrade genome and improved radiotolerance of human cultured cells by tardigrade-unique protein.</title>
        <authorList>
            <person name="Hashimoto T."/>
            <person name="Horikawa D.D."/>
            <person name="Saito Y."/>
            <person name="Kuwahara H."/>
            <person name="Kozuka-Hata H."/>
            <person name="Shin-I T."/>
            <person name="Minakuchi Y."/>
            <person name="Ohishi K."/>
            <person name="Motoyama A."/>
            <person name="Aizu T."/>
            <person name="Enomoto A."/>
            <person name="Kondo K."/>
            <person name="Tanaka S."/>
            <person name="Hara Y."/>
            <person name="Koshikawa S."/>
            <person name="Sagara H."/>
            <person name="Miura T."/>
            <person name="Yokobori S."/>
            <person name="Miyagawa K."/>
            <person name="Suzuki Y."/>
            <person name="Kubo T."/>
            <person name="Oyama M."/>
            <person name="Kohara Y."/>
            <person name="Fujiyama A."/>
            <person name="Arakawa K."/>
            <person name="Katayama T."/>
            <person name="Toyoda A."/>
            <person name="Kunieda T."/>
        </authorList>
    </citation>
    <scope>NUCLEOTIDE SEQUENCE [LARGE SCALE GENOMIC DNA]</scope>
    <source>
        <strain evidence="1 2">YOKOZUNA-1</strain>
    </source>
</reference>
<dbReference type="EMBL" id="BDGG01000003">
    <property type="protein sequence ID" value="GAU95005.1"/>
    <property type="molecule type" value="Genomic_DNA"/>
</dbReference>
<name>A0A1D1V2U1_RAMVA</name>
<proteinExistence type="predicted"/>
<comment type="caution">
    <text evidence="1">The sequence shown here is derived from an EMBL/GenBank/DDBJ whole genome shotgun (WGS) entry which is preliminary data.</text>
</comment>